<gene>
    <name evidence="7" type="ordered locus">HCH_05586</name>
</gene>
<dbReference type="AlphaFoldDB" id="Q2SAS8"/>
<evidence type="ECO:0000313" key="8">
    <source>
        <dbReference type="Proteomes" id="UP000000238"/>
    </source>
</evidence>
<dbReference type="SUPFAM" id="SSF46689">
    <property type="entry name" value="Homeodomain-like"/>
    <property type="match status" value="1"/>
</dbReference>
<dbReference type="InterPro" id="IPR001647">
    <property type="entry name" value="HTH_TetR"/>
</dbReference>
<organism evidence="7 8">
    <name type="scientific">Hahella chejuensis (strain KCTC 2396)</name>
    <dbReference type="NCBI Taxonomy" id="349521"/>
    <lineage>
        <taxon>Bacteria</taxon>
        <taxon>Pseudomonadati</taxon>
        <taxon>Pseudomonadota</taxon>
        <taxon>Gammaproteobacteria</taxon>
        <taxon>Oceanospirillales</taxon>
        <taxon>Hahellaceae</taxon>
        <taxon>Hahella</taxon>
    </lineage>
</organism>
<dbReference type="KEGG" id="hch:HCH_05586"/>
<dbReference type="PROSITE" id="PS50977">
    <property type="entry name" value="HTH_TETR_2"/>
    <property type="match status" value="1"/>
</dbReference>
<dbReference type="eggNOG" id="COG1309">
    <property type="taxonomic scope" value="Bacteria"/>
</dbReference>
<keyword evidence="2" id="KW-0805">Transcription regulation</keyword>
<keyword evidence="4" id="KW-0804">Transcription</keyword>
<dbReference type="STRING" id="349521.HCH_05586"/>
<dbReference type="RefSeq" id="WP_011399309.1">
    <property type="nucleotide sequence ID" value="NC_007645.1"/>
</dbReference>
<keyword evidence="3 5" id="KW-0238">DNA-binding</keyword>
<dbReference type="InterPro" id="IPR023772">
    <property type="entry name" value="DNA-bd_HTH_TetR-type_CS"/>
</dbReference>
<dbReference type="GO" id="GO:0003677">
    <property type="term" value="F:DNA binding"/>
    <property type="evidence" value="ECO:0007669"/>
    <property type="project" value="UniProtKB-UniRule"/>
</dbReference>
<dbReference type="PRINTS" id="PR00455">
    <property type="entry name" value="HTHTETR"/>
</dbReference>
<dbReference type="PROSITE" id="PS01081">
    <property type="entry name" value="HTH_TETR_1"/>
    <property type="match status" value="1"/>
</dbReference>
<dbReference type="InterPro" id="IPR036271">
    <property type="entry name" value="Tet_transcr_reg_TetR-rel_C_sf"/>
</dbReference>
<evidence type="ECO:0000256" key="3">
    <source>
        <dbReference type="ARBA" id="ARBA00023125"/>
    </source>
</evidence>
<evidence type="ECO:0000259" key="6">
    <source>
        <dbReference type="PROSITE" id="PS50977"/>
    </source>
</evidence>
<dbReference type="PANTHER" id="PTHR47506:SF7">
    <property type="entry name" value="TRANSCRIPTIONAL REGULATORY PROTEIN"/>
    <property type="match status" value="1"/>
</dbReference>
<feature type="domain" description="HTH tetR-type" evidence="6">
    <location>
        <begin position="8"/>
        <end position="68"/>
    </location>
</feature>
<proteinExistence type="predicted"/>
<dbReference type="Pfam" id="PF13977">
    <property type="entry name" value="TetR_C_6"/>
    <property type="match status" value="1"/>
</dbReference>
<sequence>MGRKSNTEERRMQIVNALLRVMTKKGYEGATIQAIAAEAGLTPGLIHYHFKAKREILLALVEYVVSIGETRYRMLSVDAQTPQQQLRAFVDARLALGKGADPEAVKAWVLIGAEAVRVDDVRELYCEAIAMQMKELAQLLWNIAGDRLAAEDIRKLAAMVLATMEGAYQLAVTNPDSMPKNFAAEMVMETIVKACGGEFSTAKPAPPGRRRKGDAR</sequence>
<evidence type="ECO:0000256" key="4">
    <source>
        <dbReference type="ARBA" id="ARBA00023163"/>
    </source>
</evidence>
<dbReference type="PANTHER" id="PTHR47506">
    <property type="entry name" value="TRANSCRIPTIONAL REGULATORY PROTEIN"/>
    <property type="match status" value="1"/>
</dbReference>
<protein>
    <submittedName>
        <fullName evidence="7">Transcriptional regulator</fullName>
    </submittedName>
</protein>
<dbReference type="Proteomes" id="UP000000238">
    <property type="component" value="Chromosome"/>
</dbReference>
<dbReference type="Gene3D" id="1.10.357.10">
    <property type="entry name" value="Tetracycline Repressor, domain 2"/>
    <property type="match status" value="1"/>
</dbReference>
<feature type="DNA-binding region" description="H-T-H motif" evidence="5">
    <location>
        <begin position="31"/>
        <end position="50"/>
    </location>
</feature>
<evidence type="ECO:0000256" key="5">
    <source>
        <dbReference type="PROSITE-ProRule" id="PRU00335"/>
    </source>
</evidence>
<dbReference type="InterPro" id="IPR009057">
    <property type="entry name" value="Homeodomain-like_sf"/>
</dbReference>
<dbReference type="EMBL" id="CP000155">
    <property type="protein sequence ID" value="ABC32246.1"/>
    <property type="molecule type" value="Genomic_DNA"/>
</dbReference>
<name>Q2SAS8_HAHCH</name>
<dbReference type="Pfam" id="PF00440">
    <property type="entry name" value="TetR_N"/>
    <property type="match status" value="1"/>
</dbReference>
<dbReference type="OrthoDB" id="7618612at2"/>
<dbReference type="HOGENOM" id="CLU_069356_15_11_6"/>
<reference evidence="7 8" key="1">
    <citation type="journal article" date="2005" name="Nucleic Acids Res.">
        <title>Genomic blueprint of Hahella chejuensis, a marine microbe producing an algicidal agent.</title>
        <authorList>
            <person name="Jeong H."/>
            <person name="Yim J.H."/>
            <person name="Lee C."/>
            <person name="Choi S.-H."/>
            <person name="Park Y.K."/>
            <person name="Yoon S.H."/>
            <person name="Hur C.-G."/>
            <person name="Kang H.-Y."/>
            <person name="Kim D."/>
            <person name="Lee H.H."/>
            <person name="Park K.H."/>
            <person name="Park S.-H."/>
            <person name="Park H.-S."/>
            <person name="Lee H.K."/>
            <person name="Oh T.K."/>
            <person name="Kim J.F."/>
        </authorList>
    </citation>
    <scope>NUCLEOTIDE SEQUENCE [LARGE SCALE GENOMIC DNA]</scope>
    <source>
        <strain evidence="7 8">KCTC 2396</strain>
    </source>
</reference>
<evidence type="ECO:0000256" key="2">
    <source>
        <dbReference type="ARBA" id="ARBA00023015"/>
    </source>
</evidence>
<dbReference type="InterPro" id="IPR039538">
    <property type="entry name" value="BetI_C"/>
</dbReference>
<accession>Q2SAS8</accession>
<dbReference type="SUPFAM" id="SSF48498">
    <property type="entry name" value="Tetracyclin repressor-like, C-terminal domain"/>
    <property type="match status" value="1"/>
</dbReference>
<keyword evidence="1" id="KW-0678">Repressor</keyword>
<keyword evidence="8" id="KW-1185">Reference proteome</keyword>
<evidence type="ECO:0000313" key="7">
    <source>
        <dbReference type="EMBL" id="ABC32246.1"/>
    </source>
</evidence>
<evidence type="ECO:0000256" key="1">
    <source>
        <dbReference type="ARBA" id="ARBA00022491"/>
    </source>
</evidence>